<dbReference type="SUPFAM" id="SSF53187">
    <property type="entry name" value="Zn-dependent exopeptidases"/>
    <property type="match status" value="1"/>
</dbReference>
<feature type="compositionally biased region" description="Basic and acidic residues" evidence="21">
    <location>
        <begin position="535"/>
        <end position="548"/>
    </location>
</feature>
<comment type="subcellular location">
    <subcellularLocation>
        <location evidence="1">Endoplasmic reticulum</location>
    </subcellularLocation>
    <subcellularLocation>
        <location evidence="3">Golgi apparatus</location>
    </subcellularLocation>
    <subcellularLocation>
        <location evidence="2">Lysosome</location>
    </subcellularLocation>
    <subcellularLocation>
        <location evidence="4">Secreted</location>
    </subcellularLocation>
</comment>
<feature type="region of interest" description="Disordered" evidence="21">
    <location>
        <begin position="525"/>
        <end position="564"/>
    </location>
</feature>
<keyword evidence="25" id="KW-1185">Reference proteome</keyword>
<evidence type="ECO:0000256" key="21">
    <source>
        <dbReference type="SAM" id="MobiDB-lite"/>
    </source>
</evidence>
<keyword evidence="11" id="KW-0378">Hydrolase</keyword>
<evidence type="ECO:0000256" key="20">
    <source>
        <dbReference type="ARBA" id="ARBA00033328"/>
    </source>
</evidence>
<accession>A0ABW7G126</accession>
<feature type="domain" description="Peptidase M28" evidence="23">
    <location>
        <begin position="294"/>
        <end position="512"/>
    </location>
</feature>
<evidence type="ECO:0000256" key="1">
    <source>
        <dbReference type="ARBA" id="ARBA00004240"/>
    </source>
</evidence>
<evidence type="ECO:0000256" key="19">
    <source>
        <dbReference type="ARBA" id="ARBA00025833"/>
    </source>
</evidence>
<evidence type="ECO:0000256" key="2">
    <source>
        <dbReference type="ARBA" id="ARBA00004371"/>
    </source>
</evidence>
<protein>
    <recommendedName>
        <fullName evidence="5">Carboxypeptidase Q</fullName>
    </recommendedName>
    <alternativeName>
        <fullName evidence="20">Plasma glutamate carboxypeptidase</fullName>
    </alternativeName>
</protein>
<keyword evidence="10 22" id="KW-0732">Signal</keyword>
<dbReference type="InterPro" id="IPR039866">
    <property type="entry name" value="CPQ"/>
</dbReference>
<keyword evidence="6" id="KW-0964">Secreted</keyword>
<proteinExistence type="predicted"/>
<comment type="caution">
    <text evidence="24">The sequence shown here is derived from an EMBL/GenBank/DDBJ whole genome shotgun (WGS) entry which is preliminary data.</text>
</comment>
<evidence type="ECO:0000256" key="14">
    <source>
        <dbReference type="ARBA" id="ARBA00023034"/>
    </source>
</evidence>
<evidence type="ECO:0000256" key="7">
    <source>
        <dbReference type="ARBA" id="ARBA00022645"/>
    </source>
</evidence>
<evidence type="ECO:0000256" key="16">
    <source>
        <dbReference type="ARBA" id="ARBA00023145"/>
    </source>
</evidence>
<dbReference type="RefSeq" id="WP_394486299.1">
    <property type="nucleotide sequence ID" value="NZ_JBIGIA010000001.1"/>
</dbReference>
<sequence>MPKFKPFPRLLVVAGLLLPGALWAAKPDPELLNAIRDQGFNHSQVMQTLQHLTDRIGPRLTNSPQMREANRWTLAQLKGWGLSHAHLEAYEFGRGWTYDKASIDLLSPRKTSLMAIPLAWTPATPGPVEADVIYLDAMTTAELQNYRGRLKDKVVMLDEPTDSEEPHREISKRYSAAELAEMKNFDLKAPASDAPPPQDAIAQRRRANAFNEARMAFLKEEKVRGALFRSSWDGGLIRVMGQNHRVGKTFPVPALMLGVEHYNLLARMLERGETPHIAFNVDARFHDDDVNAHNTIAEIPGTGDKPEIVMLGAHLDSWHGATGGVDNAAGVAITMEAIRILKTIGLQPRRTIRIGLWTGEEQGLLGSAAYVEQHFASRPKPSDPQERAQPRWMWSSPGWPITRLPEHELLSVYFNVDNGSGKLRGIATQGNTAARASFADWFGQVSDLSEGVISNNAKSSTDHVSFDLVGLPGFQFIQDPLDYNTRLHHTHVDSYDHAVPEDMKQAAVVLATLVYNAAIADARLPRKPMPAEPSADEKAQAKQKADKRQRTKERKALSELTTGG</sequence>
<dbReference type="InterPro" id="IPR007484">
    <property type="entry name" value="Peptidase_M28"/>
</dbReference>
<keyword evidence="17" id="KW-0325">Glycoprotein</keyword>
<dbReference type="Gene3D" id="3.50.30.30">
    <property type="match status" value="1"/>
</dbReference>
<keyword evidence="7" id="KW-0121">Carboxypeptidase</keyword>
<dbReference type="Pfam" id="PF04389">
    <property type="entry name" value="Peptidase_M28"/>
    <property type="match status" value="1"/>
</dbReference>
<evidence type="ECO:0000313" key="25">
    <source>
        <dbReference type="Proteomes" id="UP001606305"/>
    </source>
</evidence>
<keyword evidence="16" id="KW-0865">Zymogen</keyword>
<keyword evidence="13" id="KW-0862">Zinc</keyword>
<dbReference type="PANTHER" id="PTHR12053">
    <property type="entry name" value="PROTEASE FAMILY M28 PLASMA GLUTAMATE CARBOXYPEPTIDASE-RELATED"/>
    <property type="match status" value="1"/>
</dbReference>
<organism evidence="24 25">
    <name type="scientific">Pelomonas nitida</name>
    <dbReference type="NCBI Taxonomy" id="3299027"/>
    <lineage>
        <taxon>Bacteria</taxon>
        <taxon>Pseudomonadati</taxon>
        <taxon>Pseudomonadota</taxon>
        <taxon>Betaproteobacteria</taxon>
        <taxon>Burkholderiales</taxon>
        <taxon>Sphaerotilaceae</taxon>
        <taxon>Roseateles</taxon>
    </lineage>
</organism>
<comment type="subunit">
    <text evidence="19">Homodimer. The monomeric form is inactive while the homodimer is active.</text>
</comment>
<keyword evidence="12" id="KW-0256">Endoplasmic reticulum</keyword>
<keyword evidence="14" id="KW-0333">Golgi apparatus</keyword>
<evidence type="ECO:0000259" key="23">
    <source>
        <dbReference type="Pfam" id="PF04389"/>
    </source>
</evidence>
<keyword evidence="18" id="KW-0458">Lysosome</keyword>
<evidence type="ECO:0000256" key="11">
    <source>
        <dbReference type="ARBA" id="ARBA00022801"/>
    </source>
</evidence>
<evidence type="ECO:0000256" key="9">
    <source>
        <dbReference type="ARBA" id="ARBA00022723"/>
    </source>
</evidence>
<feature type="signal peptide" evidence="22">
    <location>
        <begin position="1"/>
        <end position="24"/>
    </location>
</feature>
<dbReference type="PANTHER" id="PTHR12053:SF3">
    <property type="entry name" value="CARBOXYPEPTIDASE Q"/>
    <property type="match status" value="1"/>
</dbReference>
<reference evidence="24 25" key="1">
    <citation type="submission" date="2024-09" db="EMBL/GenBank/DDBJ databases">
        <title>Novel species of the genus Pelomonas and Roseateles isolated from streams.</title>
        <authorList>
            <person name="Lu H."/>
        </authorList>
    </citation>
    <scope>NUCLEOTIDE SEQUENCE [LARGE SCALE GENOMIC DNA]</scope>
    <source>
        <strain evidence="24 25">BYS96W</strain>
    </source>
</reference>
<gene>
    <name evidence="24" type="ORF">ACG00X_02265</name>
</gene>
<evidence type="ECO:0000256" key="6">
    <source>
        <dbReference type="ARBA" id="ARBA00022525"/>
    </source>
</evidence>
<name>A0ABW7G126_9BURK</name>
<evidence type="ECO:0000256" key="15">
    <source>
        <dbReference type="ARBA" id="ARBA00023049"/>
    </source>
</evidence>
<dbReference type="Proteomes" id="UP001606305">
    <property type="component" value="Unassembled WGS sequence"/>
</dbReference>
<keyword evidence="8" id="KW-0645">Protease</keyword>
<dbReference type="EMBL" id="JBIGIA010000001">
    <property type="protein sequence ID" value="MFG6455646.1"/>
    <property type="molecule type" value="Genomic_DNA"/>
</dbReference>
<evidence type="ECO:0000256" key="8">
    <source>
        <dbReference type="ARBA" id="ARBA00022670"/>
    </source>
</evidence>
<evidence type="ECO:0000256" key="12">
    <source>
        <dbReference type="ARBA" id="ARBA00022824"/>
    </source>
</evidence>
<evidence type="ECO:0000256" key="18">
    <source>
        <dbReference type="ARBA" id="ARBA00023228"/>
    </source>
</evidence>
<evidence type="ECO:0000256" key="10">
    <source>
        <dbReference type="ARBA" id="ARBA00022729"/>
    </source>
</evidence>
<keyword evidence="9" id="KW-0479">Metal-binding</keyword>
<evidence type="ECO:0000256" key="13">
    <source>
        <dbReference type="ARBA" id="ARBA00022833"/>
    </source>
</evidence>
<evidence type="ECO:0000256" key="17">
    <source>
        <dbReference type="ARBA" id="ARBA00023180"/>
    </source>
</evidence>
<feature type="chain" id="PRO_5045537857" description="Carboxypeptidase Q" evidence="22">
    <location>
        <begin position="25"/>
        <end position="564"/>
    </location>
</feature>
<keyword evidence="15" id="KW-0482">Metalloprotease</keyword>
<evidence type="ECO:0000256" key="3">
    <source>
        <dbReference type="ARBA" id="ARBA00004555"/>
    </source>
</evidence>
<evidence type="ECO:0000256" key="4">
    <source>
        <dbReference type="ARBA" id="ARBA00004613"/>
    </source>
</evidence>
<evidence type="ECO:0000256" key="22">
    <source>
        <dbReference type="SAM" id="SignalP"/>
    </source>
</evidence>
<evidence type="ECO:0000256" key="5">
    <source>
        <dbReference type="ARBA" id="ARBA00014116"/>
    </source>
</evidence>
<evidence type="ECO:0000313" key="24">
    <source>
        <dbReference type="EMBL" id="MFG6455646.1"/>
    </source>
</evidence>
<dbReference type="Gene3D" id="3.40.630.10">
    <property type="entry name" value="Zn peptidases"/>
    <property type="match status" value="2"/>
</dbReference>